<dbReference type="EMBL" id="LWDX02025546">
    <property type="protein sequence ID" value="OEL30485.1"/>
    <property type="molecule type" value="Genomic_DNA"/>
</dbReference>
<dbReference type="AlphaFoldDB" id="A0A1E5VZH4"/>
<dbReference type="OrthoDB" id="674144at2759"/>
<gene>
    <name evidence="2" type="ORF">BAE44_0008494</name>
</gene>
<feature type="non-terminal residue" evidence="2">
    <location>
        <position position="486"/>
    </location>
</feature>
<proteinExistence type="predicted"/>
<feature type="region of interest" description="Disordered" evidence="1">
    <location>
        <begin position="216"/>
        <end position="261"/>
    </location>
</feature>
<protein>
    <submittedName>
        <fullName evidence="2">Uncharacterized protein</fullName>
    </submittedName>
</protein>
<keyword evidence="3" id="KW-1185">Reference proteome</keyword>
<dbReference type="PANTHER" id="PTHR33377">
    <property type="entry name" value="OS10G0134700 PROTEIN-RELATED"/>
    <property type="match status" value="1"/>
</dbReference>
<sequence length="486" mass="52454">MAMEDVARPSLGGAAVERAMAQVWAAVIGEIAGKAVSKVINTLGNRPSVDEKLQRLEMLVIKLRGTVEMSERVGAETVSLVQWQDKLKEAASKGHQVLASFQRRADDTAAADETTGHQGGGGSAVVVSFTRNALLGVARAVQSATTALLSCGECAVSFTRNTLLGMARGFRSATAVMLSCGEGVAKLNRTVDRLEKTCADIGEFIRLLQVEASSQAKAIHRPTKRKRTPVKSGRESVGVAGNGKKDKEKNRQREDDAVRLQKGLPLQEEDGLFEEEDAVAHELEMSMAVERLQDALAEISRAVTVTGRPGLTNLEWLAELADVLREDRQQGRTILGINRDAKASNKQGGDQLCSAIISRKEKQPGVNEKLQRLEMLVVKLRSTVEVSERLAETTSLLQWRDKLREAASKGHQVLLSFQRRVMGADAATADATREPRGGGKSGAVSFTRKALLGMARGVQSTITDTESLFDGEVAMKLNSTVGMLEK</sequence>
<evidence type="ECO:0000256" key="1">
    <source>
        <dbReference type="SAM" id="MobiDB-lite"/>
    </source>
</evidence>
<feature type="compositionally biased region" description="Basic and acidic residues" evidence="1">
    <location>
        <begin position="243"/>
        <end position="259"/>
    </location>
</feature>
<dbReference type="PANTHER" id="PTHR33377:SF110">
    <property type="entry name" value="RX N-TERMINAL DOMAIN-CONTAINING PROTEIN"/>
    <property type="match status" value="1"/>
</dbReference>
<comment type="caution">
    <text evidence="2">The sequence shown here is derived from an EMBL/GenBank/DDBJ whole genome shotgun (WGS) entry which is preliminary data.</text>
</comment>
<accession>A0A1E5VZH4</accession>
<name>A0A1E5VZH4_9POAL</name>
<evidence type="ECO:0000313" key="2">
    <source>
        <dbReference type="EMBL" id="OEL30485.1"/>
    </source>
</evidence>
<reference evidence="2 3" key="1">
    <citation type="submission" date="2016-09" db="EMBL/GenBank/DDBJ databases">
        <title>The draft genome of Dichanthelium oligosanthes: A C3 panicoid grass species.</title>
        <authorList>
            <person name="Studer A.J."/>
            <person name="Schnable J.C."/>
            <person name="Brutnell T.P."/>
        </authorList>
    </citation>
    <scope>NUCLEOTIDE SEQUENCE [LARGE SCALE GENOMIC DNA]</scope>
    <source>
        <strain evidence="3">cv. Kellogg 1175</strain>
        <tissue evidence="2">Leaf</tissue>
    </source>
</reference>
<evidence type="ECO:0000313" key="3">
    <source>
        <dbReference type="Proteomes" id="UP000095767"/>
    </source>
</evidence>
<dbReference type="Proteomes" id="UP000095767">
    <property type="component" value="Unassembled WGS sequence"/>
</dbReference>
<organism evidence="2 3">
    <name type="scientific">Dichanthelium oligosanthes</name>
    <dbReference type="NCBI Taxonomy" id="888268"/>
    <lineage>
        <taxon>Eukaryota</taxon>
        <taxon>Viridiplantae</taxon>
        <taxon>Streptophyta</taxon>
        <taxon>Embryophyta</taxon>
        <taxon>Tracheophyta</taxon>
        <taxon>Spermatophyta</taxon>
        <taxon>Magnoliopsida</taxon>
        <taxon>Liliopsida</taxon>
        <taxon>Poales</taxon>
        <taxon>Poaceae</taxon>
        <taxon>PACMAD clade</taxon>
        <taxon>Panicoideae</taxon>
        <taxon>Panicodae</taxon>
        <taxon>Paniceae</taxon>
        <taxon>Dichantheliinae</taxon>
        <taxon>Dichanthelium</taxon>
    </lineage>
</organism>
<feature type="compositionally biased region" description="Basic residues" evidence="1">
    <location>
        <begin position="218"/>
        <end position="229"/>
    </location>
</feature>